<feature type="compositionally biased region" description="Pro residues" evidence="1">
    <location>
        <begin position="1"/>
        <end position="10"/>
    </location>
</feature>
<evidence type="ECO:0000256" key="1">
    <source>
        <dbReference type="SAM" id="MobiDB-lite"/>
    </source>
</evidence>
<evidence type="ECO:0000313" key="2">
    <source>
        <dbReference type="EnsemblMetazoa" id="Aqu2.1.14099_001"/>
    </source>
</evidence>
<reference evidence="2" key="1">
    <citation type="submission" date="2017-05" db="UniProtKB">
        <authorList>
            <consortium name="EnsemblMetazoa"/>
        </authorList>
    </citation>
    <scope>IDENTIFICATION</scope>
</reference>
<feature type="region of interest" description="Disordered" evidence="1">
    <location>
        <begin position="1"/>
        <end position="55"/>
    </location>
</feature>
<feature type="compositionally biased region" description="Basic and acidic residues" evidence="1">
    <location>
        <begin position="22"/>
        <end position="42"/>
    </location>
</feature>
<protein>
    <submittedName>
        <fullName evidence="2">Uncharacterized protein</fullName>
    </submittedName>
</protein>
<dbReference type="AlphaFoldDB" id="A0A1X7THB8"/>
<organism evidence="2">
    <name type="scientific">Amphimedon queenslandica</name>
    <name type="common">Sponge</name>
    <dbReference type="NCBI Taxonomy" id="400682"/>
    <lineage>
        <taxon>Eukaryota</taxon>
        <taxon>Metazoa</taxon>
        <taxon>Porifera</taxon>
        <taxon>Demospongiae</taxon>
        <taxon>Heteroscleromorpha</taxon>
        <taxon>Haplosclerida</taxon>
        <taxon>Niphatidae</taxon>
        <taxon>Amphimedon</taxon>
    </lineage>
</organism>
<accession>A0A1X7THB8</accession>
<proteinExistence type="predicted"/>
<dbReference type="InParanoid" id="A0A1X7THB8"/>
<sequence>MTFGRTPPPSVEGDNEDYTISHSEEHADLARNQSGEHRTGNHDDDDPSNRGNVQNTLNLNLHKTWCLISESELLPMLTMLTSDVNEATPTNNGVLPTLVNSAYDHLSPATGYDEVINNNDEDVPIY</sequence>
<name>A0A1X7THB8_AMPQE</name>
<dbReference type="EnsemblMetazoa" id="Aqu2.1.14099_001">
    <property type="protein sequence ID" value="Aqu2.1.14099_001"/>
    <property type="gene ID" value="Aqu2.1.14099"/>
</dbReference>